<dbReference type="AlphaFoldDB" id="A0A1I8NZS6"/>
<feature type="transmembrane region" description="Helical" evidence="1">
    <location>
        <begin position="61"/>
        <end position="79"/>
    </location>
</feature>
<proteinExistence type="predicted"/>
<evidence type="ECO:0000313" key="2">
    <source>
        <dbReference type="EnsemblMetazoa" id="SCAU003573-PA"/>
    </source>
</evidence>
<feature type="transmembrane region" description="Helical" evidence="1">
    <location>
        <begin position="172"/>
        <end position="192"/>
    </location>
</feature>
<keyword evidence="1" id="KW-0812">Transmembrane</keyword>
<name>A0A1I8NZS6_STOCA</name>
<dbReference type="EnsemblMetazoa" id="SCAU003573-RA">
    <property type="protein sequence ID" value="SCAU003573-PA"/>
    <property type="gene ID" value="SCAU003573"/>
</dbReference>
<sequence length="211" mass="24865">MYKISTFDNKLCHVLRHHLDLAGNDCGIPYSIWSFSPATRWNVIYEFFTNKPMCQAALFPLIYWMVLFISIWGTIRSIIEFIGRLGVKDKGIVLWRQRSYNMLTLSMLCKCRLVGAFVMFHIWLLLSYGIMTVSPHYMIPWLTINLVTMLFEMITWLLNLSLGQTKMDLHTVCSILLPFAFHWLVACVRNVFRNAIDMKDLDKLRLWPIFK</sequence>
<dbReference type="KEGG" id="scac:106096189"/>
<keyword evidence="1" id="KW-1133">Transmembrane helix</keyword>
<protein>
    <submittedName>
        <fullName evidence="2">Uncharacterized protein</fullName>
    </submittedName>
</protein>
<keyword evidence="3" id="KW-1185">Reference proteome</keyword>
<evidence type="ECO:0000256" key="1">
    <source>
        <dbReference type="SAM" id="Phobius"/>
    </source>
</evidence>
<dbReference type="Proteomes" id="UP000095300">
    <property type="component" value="Unassembled WGS sequence"/>
</dbReference>
<dbReference type="VEuPathDB" id="VectorBase:SCAU003573"/>
<evidence type="ECO:0000313" key="3">
    <source>
        <dbReference type="Proteomes" id="UP000095300"/>
    </source>
</evidence>
<feature type="transmembrane region" description="Helical" evidence="1">
    <location>
        <begin position="100"/>
        <end position="126"/>
    </location>
</feature>
<keyword evidence="1" id="KW-0472">Membrane</keyword>
<dbReference type="OrthoDB" id="7968664at2759"/>
<reference evidence="2" key="1">
    <citation type="submission" date="2020-05" db="UniProtKB">
        <authorList>
            <consortium name="EnsemblMetazoa"/>
        </authorList>
    </citation>
    <scope>IDENTIFICATION</scope>
    <source>
        <strain evidence="2">USDA</strain>
    </source>
</reference>
<organism evidence="2 3">
    <name type="scientific">Stomoxys calcitrans</name>
    <name type="common">Stable fly</name>
    <name type="synonym">Conops calcitrans</name>
    <dbReference type="NCBI Taxonomy" id="35570"/>
    <lineage>
        <taxon>Eukaryota</taxon>
        <taxon>Metazoa</taxon>
        <taxon>Ecdysozoa</taxon>
        <taxon>Arthropoda</taxon>
        <taxon>Hexapoda</taxon>
        <taxon>Insecta</taxon>
        <taxon>Pterygota</taxon>
        <taxon>Neoptera</taxon>
        <taxon>Endopterygota</taxon>
        <taxon>Diptera</taxon>
        <taxon>Brachycera</taxon>
        <taxon>Muscomorpha</taxon>
        <taxon>Muscoidea</taxon>
        <taxon>Muscidae</taxon>
        <taxon>Stomoxys</taxon>
    </lineage>
</organism>
<gene>
    <name evidence="2" type="primary">106096189</name>
</gene>
<accession>A0A1I8NZS6</accession>
<feature type="transmembrane region" description="Helical" evidence="1">
    <location>
        <begin position="138"/>
        <end position="160"/>
    </location>
</feature>